<name>A0AAW8TUB5_9ENTE</name>
<dbReference type="EMBL" id="JARQBJ010000002">
    <property type="protein sequence ID" value="MDT2809750.1"/>
    <property type="molecule type" value="Genomic_DNA"/>
</dbReference>
<gene>
    <name evidence="1" type="ORF">P7H43_04585</name>
</gene>
<dbReference type="Proteomes" id="UP001256711">
    <property type="component" value="Unassembled WGS sequence"/>
</dbReference>
<protein>
    <recommendedName>
        <fullName evidence="3">RNA-binding protein</fullName>
    </recommendedName>
</protein>
<proteinExistence type="predicted"/>
<dbReference type="GeneID" id="78366201"/>
<reference evidence="1" key="1">
    <citation type="submission" date="2023-03" db="EMBL/GenBank/DDBJ databases">
        <authorList>
            <person name="Shen W."/>
            <person name="Cai J."/>
        </authorList>
    </citation>
    <scope>NUCLEOTIDE SEQUENCE</scope>
    <source>
        <strain evidence="1">B226-2</strain>
    </source>
</reference>
<dbReference type="RefSeq" id="WP_010752939.1">
    <property type="nucleotide sequence ID" value="NZ_CABJBY010000002.1"/>
</dbReference>
<comment type="caution">
    <text evidence="1">The sequence shown here is derived from an EMBL/GenBank/DDBJ whole genome shotgun (WGS) entry which is preliminary data.</text>
</comment>
<dbReference type="AlphaFoldDB" id="A0AAW8TUB5"/>
<sequence>MEKCDIEKGQLYEAEIIGAKGRQQVQVVSILDKTCTVEVKNTGEIAVAKIASLSKV</sequence>
<organism evidence="1 2">
    <name type="scientific">Enterococcus asini</name>
    <dbReference type="NCBI Taxonomy" id="57732"/>
    <lineage>
        <taxon>Bacteria</taxon>
        <taxon>Bacillati</taxon>
        <taxon>Bacillota</taxon>
        <taxon>Bacilli</taxon>
        <taxon>Lactobacillales</taxon>
        <taxon>Enterococcaceae</taxon>
        <taxon>Enterococcus</taxon>
    </lineage>
</organism>
<evidence type="ECO:0000313" key="1">
    <source>
        <dbReference type="EMBL" id="MDT2809750.1"/>
    </source>
</evidence>
<evidence type="ECO:0000313" key="2">
    <source>
        <dbReference type="Proteomes" id="UP001256711"/>
    </source>
</evidence>
<evidence type="ECO:0008006" key="3">
    <source>
        <dbReference type="Google" id="ProtNLM"/>
    </source>
</evidence>
<accession>A0AAW8TUB5</accession>